<accession>A0A9P9R845</accession>
<reference evidence="1" key="1">
    <citation type="journal article" date="2021" name="Nat. Commun.">
        <title>Genetic determinants of endophytism in the Arabidopsis root mycobiome.</title>
        <authorList>
            <person name="Mesny F."/>
            <person name="Miyauchi S."/>
            <person name="Thiergart T."/>
            <person name="Pickel B."/>
            <person name="Atanasova L."/>
            <person name="Karlsson M."/>
            <person name="Huettel B."/>
            <person name="Barry K.W."/>
            <person name="Haridas S."/>
            <person name="Chen C."/>
            <person name="Bauer D."/>
            <person name="Andreopoulos W."/>
            <person name="Pangilinan J."/>
            <person name="LaButti K."/>
            <person name="Riley R."/>
            <person name="Lipzen A."/>
            <person name="Clum A."/>
            <person name="Drula E."/>
            <person name="Henrissat B."/>
            <person name="Kohler A."/>
            <person name="Grigoriev I.V."/>
            <person name="Martin F.M."/>
            <person name="Hacquard S."/>
        </authorList>
    </citation>
    <scope>NUCLEOTIDE SEQUENCE</scope>
    <source>
        <strain evidence="1">MPI-CAGE-AT-0023</strain>
    </source>
</reference>
<gene>
    <name evidence="1" type="ORF">BKA55DRAFT_25313</name>
</gene>
<dbReference type="OrthoDB" id="189997at2759"/>
<protein>
    <submittedName>
        <fullName evidence="1">Uncharacterized protein</fullName>
    </submittedName>
</protein>
<dbReference type="Proteomes" id="UP000720189">
    <property type="component" value="Unassembled WGS sequence"/>
</dbReference>
<dbReference type="EMBL" id="JAGMUX010000001">
    <property type="protein sequence ID" value="KAH7269856.1"/>
    <property type="molecule type" value="Genomic_DNA"/>
</dbReference>
<name>A0A9P9R845_FUSRE</name>
<proteinExistence type="predicted"/>
<organism evidence="1 2">
    <name type="scientific">Fusarium redolens</name>
    <dbReference type="NCBI Taxonomy" id="48865"/>
    <lineage>
        <taxon>Eukaryota</taxon>
        <taxon>Fungi</taxon>
        <taxon>Dikarya</taxon>
        <taxon>Ascomycota</taxon>
        <taxon>Pezizomycotina</taxon>
        <taxon>Sordariomycetes</taxon>
        <taxon>Hypocreomycetidae</taxon>
        <taxon>Hypocreales</taxon>
        <taxon>Nectriaceae</taxon>
        <taxon>Fusarium</taxon>
        <taxon>Fusarium redolens species complex</taxon>
    </lineage>
</organism>
<keyword evidence="2" id="KW-1185">Reference proteome</keyword>
<evidence type="ECO:0000313" key="2">
    <source>
        <dbReference type="Proteomes" id="UP000720189"/>
    </source>
</evidence>
<dbReference type="AlphaFoldDB" id="A0A9P9R845"/>
<evidence type="ECO:0000313" key="1">
    <source>
        <dbReference type="EMBL" id="KAH7269856.1"/>
    </source>
</evidence>
<dbReference type="GeneID" id="70215328"/>
<sequence length="140" mass="15784">MSAAQPQAMYPTLSKRVQGVQTWQHILRHGASAFAQFALRCKRMVEAGTLVNLCCHRGFTPLDSSFSLERLITLDGSGLSDEQLVSQRQQQVAEPSSEMAFAIYLFEAAKLNSEIQYIAQSIIRDTPRYAYPRVTNINDW</sequence>
<dbReference type="RefSeq" id="XP_046056624.1">
    <property type="nucleotide sequence ID" value="XM_046185374.1"/>
</dbReference>
<comment type="caution">
    <text evidence="1">The sequence shown here is derived from an EMBL/GenBank/DDBJ whole genome shotgun (WGS) entry which is preliminary data.</text>
</comment>